<keyword evidence="5" id="KW-1185">Reference proteome</keyword>
<feature type="transmembrane region" description="Helical" evidence="2">
    <location>
        <begin position="113"/>
        <end position="133"/>
    </location>
</feature>
<dbReference type="Proteomes" id="UP000325313">
    <property type="component" value="Unassembled WGS sequence"/>
</dbReference>
<comment type="caution">
    <text evidence="4">The sequence shown here is derived from an EMBL/GenBank/DDBJ whole genome shotgun (WGS) entry which is preliminary data.</text>
</comment>
<sequence length="180" mass="19420">MAQSHNHIKSNTQEALPGNQPLISPTFSDKDAASSPAQFDEEAFDEKGAQSRASLVTESSSSKLTQVSSWACIIVVGQLAILAVALTFFFLIHFTHTPMQQNVAEWGNDSPRGLAFCVTILATLLSSLSTVLFSKGLILYLTSHSNRPAPLINFLAVSSLSRGAHLFSRHHIGIELLSSI</sequence>
<evidence type="ECO:0000256" key="1">
    <source>
        <dbReference type="SAM" id="MobiDB-lite"/>
    </source>
</evidence>
<feature type="compositionally biased region" description="Polar residues" evidence="1">
    <location>
        <begin position="1"/>
        <end position="14"/>
    </location>
</feature>
<evidence type="ECO:0000313" key="5">
    <source>
        <dbReference type="Proteomes" id="UP000324748"/>
    </source>
</evidence>
<gene>
    <name evidence="3" type="ORF">PGT21_035928</name>
    <name evidence="4" type="ORF">PGTUg99_022971</name>
</gene>
<name>A0A5B0RLW4_PUCGR</name>
<evidence type="ECO:0000256" key="2">
    <source>
        <dbReference type="SAM" id="Phobius"/>
    </source>
</evidence>
<keyword evidence="2" id="KW-0812">Transmembrane</keyword>
<keyword evidence="2" id="KW-0472">Membrane</keyword>
<dbReference type="EMBL" id="VDEP01000172">
    <property type="protein sequence ID" value="KAA1126272.1"/>
    <property type="molecule type" value="Genomic_DNA"/>
</dbReference>
<reference evidence="5 6" key="1">
    <citation type="submission" date="2019-05" db="EMBL/GenBank/DDBJ databases">
        <title>Emergence of the Ug99 lineage of the wheat stem rust pathogen through somatic hybridization.</title>
        <authorList>
            <person name="Li F."/>
            <person name="Upadhyaya N.M."/>
            <person name="Sperschneider J."/>
            <person name="Matny O."/>
            <person name="Nguyen-Phuc H."/>
            <person name="Mago R."/>
            <person name="Raley C."/>
            <person name="Miller M.E."/>
            <person name="Silverstein K.A.T."/>
            <person name="Henningsen E."/>
            <person name="Hirsch C.D."/>
            <person name="Visser B."/>
            <person name="Pretorius Z.A."/>
            <person name="Steffenson B.J."/>
            <person name="Schwessinger B."/>
            <person name="Dodds P.N."/>
            <person name="Figueroa M."/>
        </authorList>
    </citation>
    <scope>NUCLEOTIDE SEQUENCE [LARGE SCALE GENOMIC DNA]</scope>
    <source>
        <strain evidence="3">21-0</strain>
        <strain evidence="4 6">Ug99</strain>
    </source>
</reference>
<feature type="transmembrane region" description="Helical" evidence="2">
    <location>
        <begin position="70"/>
        <end position="93"/>
    </location>
</feature>
<dbReference type="EMBL" id="VSWC01000040">
    <property type="protein sequence ID" value="KAA1106529.1"/>
    <property type="molecule type" value="Genomic_DNA"/>
</dbReference>
<dbReference type="AlphaFoldDB" id="A0A5B0RLW4"/>
<accession>A0A5B0RLW4</accession>
<evidence type="ECO:0000313" key="3">
    <source>
        <dbReference type="EMBL" id="KAA1106529.1"/>
    </source>
</evidence>
<evidence type="ECO:0000313" key="6">
    <source>
        <dbReference type="Proteomes" id="UP000325313"/>
    </source>
</evidence>
<proteinExistence type="predicted"/>
<organism evidence="4 6">
    <name type="scientific">Puccinia graminis f. sp. tritici</name>
    <dbReference type="NCBI Taxonomy" id="56615"/>
    <lineage>
        <taxon>Eukaryota</taxon>
        <taxon>Fungi</taxon>
        <taxon>Dikarya</taxon>
        <taxon>Basidiomycota</taxon>
        <taxon>Pucciniomycotina</taxon>
        <taxon>Pucciniomycetes</taxon>
        <taxon>Pucciniales</taxon>
        <taxon>Pucciniaceae</taxon>
        <taxon>Puccinia</taxon>
    </lineage>
</organism>
<keyword evidence="2" id="KW-1133">Transmembrane helix</keyword>
<evidence type="ECO:0000313" key="4">
    <source>
        <dbReference type="EMBL" id="KAA1126272.1"/>
    </source>
</evidence>
<dbReference type="Proteomes" id="UP000324748">
    <property type="component" value="Unassembled WGS sequence"/>
</dbReference>
<feature type="region of interest" description="Disordered" evidence="1">
    <location>
        <begin position="1"/>
        <end position="43"/>
    </location>
</feature>
<protein>
    <submittedName>
        <fullName evidence="4">Uncharacterized protein</fullName>
    </submittedName>
</protein>